<feature type="domain" description="PAS" evidence="1">
    <location>
        <begin position="270"/>
        <end position="322"/>
    </location>
</feature>
<dbReference type="SUPFAM" id="SSF55785">
    <property type="entry name" value="PYP-like sensor domain (PAS domain)"/>
    <property type="match status" value="3"/>
</dbReference>
<dbReference type="EMBL" id="BARU01006654">
    <property type="protein sequence ID" value="GAH35001.1"/>
    <property type="molecule type" value="Genomic_DNA"/>
</dbReference>
<dbReference type="InterPro" id="IPR000700">
    <property type="entry name" value="PAS-assoc_C"/>
</dbReference>
<dbReference type="PROSITE" id="PS50113">
    <property type="entry name" value="PAC"/>
    <property type="match status" value="2"/>
</dbReference>
<protein>
    <recommendedName>
        <fullName evidence="4">PAS domain-containing protein</fullName>
    </recommendedName>
</protein>
<dbReference type="InterPro" id="IPR000014">
    <property type="entry name" value="PAS"/>
</dbReference>
<dbReference type="PANTHER" id="PTHR44757:SF2">
    <property type="entry name" value="BIOFILM ARCHITECTURE MAINTENANCE PROTEIN MBAA"/>
    <property type="match status" value="1"/>
</dbReference>
<evidence type="ECO:0000259" key="2">
    <source>
        <dbReference type="PROSITE" id="PS50113"/>
    </source>
</evidence>
<sequence>FNITTWNKAAEIMYGWQAYEVVGKSIHKIIKSVYPFVQWEDVLEEILKKDYWKGEVIQKCEDGTNINVLSAISLTKDSAENPIGIVMITHDITERKRADVEMRKARDELEIRVKKRTAELIKTNEVLLFEINGRKRMEEAIKVAYAELNQIFNAAGDGMCVFDKDFNILRINETFSILLHINRDEVVGRKCYEMFPGPLCHTPQCPLNLILNGEQRIEREMVRVLDDGTQIICLITTTAFRGPDGELIGIVETLKDITRAKQIEQATKNAAQQWRITFDAIHDAVSLLDTERKIQRCNMAMKKMLGMSFKEILGNNCCELMHGLQNPIDECPLSRMMKSKRRELQAVQSGDQWFNISVDPLLDESGIDL</sequence>
<evidence type="ECO:0008006" key="4">
    <source>
        <dbReference type="Google" id="ProtNLM"/>
    </source>
</evidence>
<dbReference type="Gene3D" id="3.30.450.20">
    <property type="entry name" value="PAS domain"/>
    <property type="match status" value="3"/>
</dbReference>
<dbReference type="Pfam" id="PF08448">
    <property type="entry name" value="PAS_4"/>
    <property type="match status" value="1"/>
</dbReference>
<dbReference type="InterPro" id="IPR035965">
    <property type="entry name" value="PAS-like_dom_sf"/>
</dbReference>
<proteinExistence type="predicted"/>
<feature type="domain" description="PAC" evidence="2">
    <location>
        <begin position="215"/>
        <end position="269"/>
    </location>
</feature>
<gene>
    <name evidence="3" type="ORF">S03H2_13099</name>
</gene>
<dbReference type="NCBIfam" id="TIGR00229">
    <property type="entry name" value="sensory_box"/>
    <property type="match status" value="3"/>
</dbReference>
<dbReference type="PROSITE" id="PS50112">
    <property type="entry name" value="PAS"/>
    <property type="match status" value="3"/>
</dbReference>
<organism evidence="3">
    <name type="scientific">marine sediment metagenome</name>
    <dbReference type="NCBI Taxonomy" id="412755"/>
    <lineage>
        <taxon>unclassified sequences</taxon>
        <taxon>metagenomes</taxon>
        <taxon>ecological metagenomes</taxon>
    </lineage>
</organism>
<dbReference type="PANTHER" id="PTHR44757">
    <property type="entry name" value="DIGUANYLATE CYCLASE DGCP"/>
    <property type="match status" value="1"/>
</dbReference>
<feature type="domain" description="PAS" evidence="1">
    <location>
        <begin position="144"/>
        <end position="195"/>
    </location>
</feature>
<name>X1ENQ9_9ZZZZ</name>
<dbReference type="Pfam" id="PF13426">
    <property type="entry name" value="PAS_9"/>
    <property type="match status" value="2"/>
</dbReference>
<dbReference type="SMART" id="SM00086">
    <property type="entry name" value="PAC"/>
    <property type="match status" value="2"/>
</dbReference>
<feature type="domain" description="PAS" evidence="1">
    <location>
        <begin position="1"/>
        <end position="35"/>
    </location>
</feature>
<dbReference type="InterPro" id="IPR052155">
    <property type="entry name" value="Biofilm_reg_signaling"/>
</dbReference>
<dbReference type="CDD" id="cd00130">
    <property type="entry name" value="PAS"/>
    <property type="match status" value="3"/>
</dbReference>
<feature type="non-terminal residue" evidence="3">
    <location>
        <position position="1"/>
    </location>
</feature>
<dbReference type="InterPro" id="IPR001610">
    <property type="entry name" value="PAC"/>
</dbReference>
<evidence type="ECO:0000259" key="1">
    <source>
        <dbReference type="PROSITE" id="PS50112"/>
    </source>
</evidence>
<dbReference type="AlphaFoldDB" id="X1ENQ9"/>
<reference evidence="3" key="1">
    <citation type="journal article" date="2014" name="Front. Microbiol.">
        <title>High frequency of phylogenetically diverse reductive dehalogenase-homologous genes in deep subseafloor sedimentary metagenomes.</title>
        <authorList>
            <person name="Kawai M."/>
            <person name="Futagami T."/>
            <person name="Toyoda A."/>
            <person name="Takaki Y."/>
            <person name="Nishi S."/>
            <person name="Hori S."/>
            <person name="Arai W."/>
            <person name="Tsubouchi T."/>
            <person name="Morono Y."/>
            <person name="Uchiyama I."/>
            <person name="Ito T."/>
            <person name="Fujiyama A."/>
            <person name="Inagaki F."/>
            <person name="Takami H."/>
        </authorList>
    </citation>
    <scope>NUCLEOTIDE SEQUENCE</scope>
    <source>
        <strain evidence="3">Expedition CK06-06</strain>
    </source>
</reference>
<dbReference type="InterPro" id="IPR013656">
    <property type="entry name" value="PAS_4"/>
</dbReference>
<accession>X1ENQ9</accession>
<comment type="caution">
    <text evidence="3">The sequence shown here is derived from an EMBL/GenBank/DDBJ whole genome shotgun (WGS) entry which is preliminary data.</text>
</comment>
<dbReference type="SMART" id="SM00091">
    <property type="entry name" value="PAS"/>
    <property type="match status" value="2"/>
</dbReference>
<evidence type="ECO:0000313" key="3">
    <source>
        <dbReference type="EMBL" id="GAH35001.1"/>
    </source>
</evidence>
<feature type="domain" description="PAC" evidence="2">
    <location>
        <begin position="50"/>
        <end position="104"/>
    </location>
</feature>